<reference evidence="2 3" key="1">
    <citation type="submission" date="2019-05" db="EMBL/GenBank/DDBJ databases">
        <title>Another draft genome of Portunus trituberculatus and its Hox gene families provides insights of decapod evolution.</title>
        <authorList>
            <person name="Jeong J.-H."/>
            <person name="Song I."/>
            <person name="Kim S."/>
            <person name="Choi T."/>
            <person name="Kim D."/>
            <person name="Ryu S."/>
            <person name="Kim W."/>
        </authorList>
    </citation>
    <scope>NUCLEOTIDE SEQUENCE [LARGE SCALE GENOMIC DNA]</scope>
    <source>
        <tissue evidence="2">Muscle</tissue>
    </source>
</reference>
<dbReference type="AlphaFoldDB" id="A0A5B7KK16"/>
<feature type="region of interest" description="Disordered" evidence="1">
    <location>
        <begin position="1"/>
        <end position="59"/>
    </location>
</feature>
<comment type="caution">
    <text evidence="2">The sequence shown here is derived from an EMBL/GenBank/DDBJ whole genome shotgun (WGS) entry which is preliminary data.</text>
</comment>
<name>A0A5B7KK16_PORTR</name>
<proteinExistence type="predicted"/>
<evidence type="ECO:0000313" key="2">
    <source>
        <dbReference type="EMBL" id="MPD05658.1"/>
    </source>
</evidence>
<dbReference type="Proteomes" id="UP000324222">
    <property type="component" value="Unassembled WGS sequence"/>
</dbReference>
<gene>
    <name evidence="2" type="ORF">E2C01_101413</name>
</gene>
<sequence>MHRASLIPSSLPPPSLHAGRPRQPWHGGGEYLKGVRKSWGRSDLSDASQGGRRGTLGVG</sequence>
<protein>
    <submittedName>
        <fullName evidence="2">Uncharacterized protein</fullName>
    </submittedName>
</protein>
<evidence type="ECO:0000313" key="3">
    <source>
        <dbReference type="Proteomes" id="UP000324222"/>
    </source>
</evidence>
<keyword evidence="3" id="KW-1185">Reference proteome</keyword>
<accession>A0A5B7KK16</accession>
<evidence type="ECO:0000256" key="1">
    <source>
        <dbReference type="SAM" id="MobiDB-lite"/>
    </source>
</evidence>
<dbReference type="EMBL" id="VSRR010147075">
    <property type="protein sequence ID" value="MPD05658.1"/>
    <property type="molecule type" value="Genomic_DNA"/>
</dbReference>
<organism evidence="2 3">
    <name type="scientific">Portunus trituberculatus</name>
    <name type="common">Swimming crab</name>
    <name type="synonym">Neptunus trituberculatus</name>
    <dbReference type="NCBI Taxonomy" id="210409"/>
    <lineage>
        <taxon>Eukaryota</taxon>
        <taxon>Metazoa</taxon>
        <taxon>Ecdysozoa</taxon>
        <taxon>Arthropoda</taxon>
        <taxon>Crustacea</taxon>
        <taxon>Multicrustacea</taxon>
        <taxon>Malacostraca</taxon>
        <taxon>Eumalacostraca</taxon>
        <taxon>Eucarida</taxon>
        <taxon>Decapoda</taxon>
        <taxon>Pleocyemata</taxon>
        <taxon>Brachyura</taxon>
        <taxon>Eubrachyura</taxon>
        <taxon>Portunoidea</taxon>
        <taxon>Portunidae</taxon>
        <taxon>Portuninae</taxon>
        <taxon>Portunus</taxon>
    </lineage>
</organism>